<dbReference type="PROSITE" id="PS00493">
    <property type="entry name" value="CLUSTERIN_2"/>
    <property type="match status" value="1"/>
</dbReference>
<dbReference type="PANTHER" id="PTHR10970">
    <property type="entry name" value="CLUSTERIN"/>
    <property type="match status" value="1"/>
</dbReference>
<evidence type="ECO:0000256" key="21">
    <source>
        <dbReference type="ARBA" id="ARBA00023329"/>
    </source>
</evidence>
<protein>
    <recommendedName>
        <fullName evidence="9">Clusterin</fullName>
    </recommendedName>
</protein>
<reference evidence="25 26" key="1">
    <citation type="submission" date="2017-08" db="EMBL/GenBank/DDBJ databases">
        <title>USMARCv1.0.</title>
        <authorList>
            <person name="Hannum G.I."/>
            <person name="Koren S."/>
            <person name="Schroeder S.G."/>
            <person name="Chin S.C."/>
            <person name="Nonneman D.J."/>
            <person name="Becker S.A."/>
            <person name="Rosen B.D."/>
            <person name="Bickhart D.M."/>
            <person name="Putnam N.H."/>
            <person name="Green R.E."/>
            <person name="Tuggle C.K."/>
            <person name="Liu H."/>
            <person name="Rohrer G.A."/>
            <person name="Warr A."/>
            <person name="Hall R."/>
            <person name="Kim K."/>
            <person name="Hume D.A."/>
            <person name="Talbot R."/>
            <person name="Chow W."/>
            <person name="Howe K."/>
            <person name="Schwartz A.S."/>
            <person name="Watson M."/>
            <person name="Archibald A.L."/>
            <person name="Phillippy A.M."/>
            <person name="Smith T.P.L."/>
        </authorList>
    </citation>
    <scope>NUCLEOTIDE SEQUENCE [LARGE SCALE GENOMIC DNA]</scope>
</reference>
<dbReference type="InterPro" id="IPR000753">
    <property type="entry name" value="Clusterin-like"/>
</dbReference>
<dbReference type="GO" id="GO:0005829">
    <property type="term" value="C:cytosol"/>
    <property type="evidence" value="ECO:0007669"/>
    <property type="project" value="UniProtKB-SubCell"/>
</dbReference>
<dbReference type="GO" id="GO:0048471">
    <property type="term" value="C:perinuclear region of cytoplasm"/>
    <property type="evidence" value="ECO:0007669"/>
    <property type="project" value="UniProtKB-SubCell"/>
</dbReference>
<evidence type="ECO:0000256" key="13">
    <source>
        <dbReference type="ARBA" id="ARBA00022824"/>
    </source>
</evidence>
<dbReference type="GO" id="GO:0042583">
    <property type="term" value="C:chromaffin granule"/>
    <property type="evidence" value="ECO:0007669"/>
    <property type="project" value="UniProtKB-SubCell"/>
</dbReference>
<dbReference type="SMART" id="SM00035">
    <property type="entry name" value="CLa"/>
    <property type="match status" value="1"/>
</dbReference>
<keyword evidence="22" id="KW-0175">Coiled coil</keyword>
<evidence type="ECO:0000256" key="17">
    <source>
        <dbReference type="ARBA" id="ARBA00023157"/>
    </source>
</evidence>
<evidence type="ECO:0000256" key="11">
    <source>
        <dbReference type="ARBA" id="ARBA00022525"/>
    </source>
</evidence>
<dbReference type="GO" id="GO:0005576">
    <property type="term" value="C:extracellular region"/>
    <property type="evidence" value="ECO:0007669"/>
    <property type="project" value="UniProtKB-SubCell"/>
</dbReference>
<evidence type="ECO:0000256" key="18">
    <source>
        <dbReference type="ARBA" id="ARBA00023180"/>
    </source>
</evidence>
<dbReference type="PANTHER" id="PTHR10970:SF1">
    <property type="entry name" value="CLUSTERIN"/>
    <property type="match status" value="1"/>
</dbReference>
<evidence type="ECO:0000256" key="9">
    <source>
        <dbReference type="ARBA" id="ARBA00020334"/>
    </source>
</evidence>
<dbReference type="InterPro" id="IPR016015">
    <property type="entry name" value="Clusterin_C"/>
</dbReference>
<keyword evidence="17" id="KW-1015">Disulfide bond</keyword>
<comment type="subcellular location">
    <subcellularLocation>
        <location evidence="5">Cytoplasm</location>
        <location evidence="5">Cytosol</location>
    </subcellularLocation>
    <subcellularLocation>
        <location evidence="6">Cytoplasm</location>
        <location evidence="6">Perinuclear region</location>
    </subcellularLocation>
    <subcellularLocation>
        <location evidence="3">Cytoplasmic vesicle</location>
        <location evidence="3">Secretory vesicle</location>
        <location evidence="3">Chromaffin granule</location>
    </subcellularLocation>
    <subcellularLocation>
        <location evidence="2">Endoplasmic reticulum</location>
    </subcellularLocation>
    <subcellularLocation>
        <location evidence="4">Mitochondrion membrane</location>
        <topology evidence="4">Peripheral membrane protein</topology>
        <orientation evidence="4">Cytoplasmic side</orientation>
    </subcellularLocation>
    <subcellularLocation>
        <location evidence="1">Nucleus</location>
    </subcellularLocation>
    <subcellularLocation>
        <location evidence="7">Secreted</location>
    </subcellularLocation>
</comment>
<keyword evidence="11" id="KW-0964">Secreted</keyword>
<dbReference type="PROSITE" id="PS00492">
    <property type="entry name" value="CLUSTERIN_1"/>
    <property type="match status" value="1"/>
</dbReference>
<feature type="domain" description="Clusterin C-terminal" evidence="24">
    <location>
        <begin position="254"/>
        <end position="466"/>
    </location>
</feature>
<dbReference type="GO" id="GO:0005634">
    <property type="term" value="C:nucleus"/>
    <property type="evidence" value="ECO:0007669"/>
    <property type="project" value="UniProtKB-SubCell"/>
</dbReference>
<evidence type="ECO:0000256" key="20">
    <source>
        <dbReference type="ARBA" id="ARBA00023242"/>
    </source>
</evidence>
<keyword evidence="20" id="KW-0539">Nucleus</keyword>
<feature type="domain" description="Clusterin N-terminal" evidence="23">
    <location>
        <begin position="53"/>
        <end position="253"/>
    </location>
</feature>
<keyword evidence="21" id="KW-0968">Cytoplasmic vesicle</keyword>
<dbReference type="GO" id="GO:0031966">
    <property type="term" value="C:mitochondrial membrane"/>
    <property type="evidence" value="ECO:0007669"/>
    <property type="project" value="UniProtKB-SubCell"/>
</dbReference>
<dbReference type="GO" id="GO:0005783">
    <property type="term" value="C:endoplasmic reticulum"/>
    <property type="evidence" value="ECO:0007669"/>
    <property type="project" value="UniProtKB-SubCell"/>
</dbReference>
<keyword evidence="14" id="KW-0832">Ubl conjugation</keyword>
<reference evidence="25" key="2">
    <citation type="submission" date="2025-08" db="UniProtKB">
        <authorList>
            <consortium name="Ensembl"/>
        </authorList>
    </citation>
    <scope>IDENTIFICATION</scope>
</reference>
<evidence type="ECO:0000259" key="23">
    <source>
        <dbReference type="SMART" id="SM00030"/>
    </source>
</evidence>
<dbReference type="Proteomes" id="UP000314985">
    <property type="component" value="Chromosome 14"/>
</dbReference>
<dbReference type="InterPro" id="IPR016014">
    <property type="entry name" value="Clusterin_N"/>
</dbReference>
<keyword evidence="19" id="KW-0143">Chaperone</keyword>
<dbReference type="InterPro" id="IPR033986">
    <property type="entry name" value="Clusterin_CS"/>
</dbReference>
<keyword evidence="13" id="KW-0256">Endoplasmic reticulum</keyword>
<evidence type="ECO:0000313" key="25">
    <source>
        <dbReference type="Ensembl" id="ENSSSCP00070038701.1"/>
    </source>
</evidence>
<keyword evidence="18" id="KW-0325">Glycoprotein</keyword>
<keyword evidence="16" id="KW-0472">Membrane</keyword>
<evidence type="ECO:0000256" key="5">
    <source>
        <dbReference type="ARBA" id="ARBA00004514"/>
    </source>
</evidence>
<evidence type="ECO:0000256" key="1">
    <source>
        <dbReference type="ARBA" id="ARBA00004123"/>
    </source>
</evidence>
<sequence>MAPGCWGTRPSRTKSSRSPRGMVLLIHSASCPRLLTPCIGTKKNTCVLKLKSRKTCIQKMSTEGSKYVNKEIKNALKEVKQIKTLIEQSNEERKSLLSSLEEAKKKKEDALNDTRDTETKLKGSQGLCNETMMALWEECKPCLKQTCMKFYARVCRSGSGLVGHQLEEFLNQSSPFYFWINGDRIDSLMENDRQQSHVMDIMEDSFNRASNIMDELFQDRFFNREPFDTQFFSPFGSSHRGSLFFNPKSRFARNIMPFPLFTDLNYHDMFQPFFDMIHQAQQAMDAHLHRIPYHFPEAGVPENSNDRAVCKEIRHNSTGCLRMKDQCEKCREILSVDCSASNSSQMQLRQELYTSLQMAEKFSKLYDQLLQSYQQKMLNTSSLLKQLNEQFSWVSQLANLTQNDDRYYLQVTTVNSHGSDPSVPSGLTKVVVKLFDSYPITLIIPQEVSDPKFMETVAEEALQQYAKGAGECAGSGASMSLEANNGAEAPAWESLLLQPEPRQEAGKSLGIFFSFRGCSFCIDENWSGVAASQWIPGLTFPPHLFFQGGVRGESHVSKDGGHLRPVAP</sequence>
<proteinExistence type="inferred from homology"/>
<evidence type="ECO:0000256" key="8">
    <source>
        <dbReference type="ARBA" id="ARBA00010069"/>
    </source>
</evidence>
<dbReference type="AlphaFoldDB" id="A0A4X1VAM3"/>
<organism evidence="25 26">
    <name type="scientific">Sus scrofa</name>
    <name type="common">Pig</name>
    <dbReference type="NCBI Taxonomy" id="9823"/>
    <lineage>
        <taxon>Eukaryota</taxon>
        <taxon>Metazoa</taxon>
        <taxon>Chordata</taxon>
        <taxon>Craniata</taxon>
        <taxon>Vertebrata</taxon>
        <taxon>Euteleostomi</taxon>
        <taxon>Mammalia</taxon>
        <taxon>Eutheria</taxon>
        <taxon>Laurasiatheria</taxon>
        <taxon>Artiodactyla</taxon>
        <taxon>Suina</taxon>
        <taxon>Suidae</taxon>
        <taxon>Sus</taxon>
    </lineage>
</organism>
<evidence type="ECO:0000256" key="22">
    <source>
        <dbReference type="SAM" id="Coils"/>
    </source>
</evidence>
<evidence type="ECO:0000259" key="24">
    <source>
        <dbReference type="SMART" id="SM00035"/>
    </source>
</evidence>
<keyword evidence="12" id="KW-0732">Signal</keyword>
<evidence type="ECO:0000256" key="2">
    <source>
        <dbReference type="ARBA" id="ARBA00004240"/>
    </source>
</evidence>
<evidence type="ECO:0000256" key="7">
    <source>
        <dbReference type="ARBA" id="ARBA00004613"/>
    </source>
</evidence>
<evidence type="ECO:0000256" key="10">
    <source>
        <dbReference type="ARBA" id="ARBA00022490"/>
    </source>
</evidence>
<dbReference type="Pfam" id="PF01093">
    <property type="entry name" value="Clusterin"/>
    <property type="match status" value="1"/>
</dbReference>
<evidence type="ECO:0000256" key="14">
    <source>
        <dbReference type="ARBA" id="ARBA00022843"/>
    </source>
</evidence>
<name>A0A4X1VAM3_PIG</name>
<evidence type="ECO:0000313" key="26">
    <source>
        <dbReference type="Proteomes" id="UP000314985"/>
    </source>
</evidence>
<dbReference type="Ensembl" id="ENSSSCT00070045902.1">
    <property type="protein sequence ID" value="ENSSSCP00070038701.1"/>
    <property type="gene ID" value="ENSSSCG00070023051.1"/>
</dbReference>
<evidence type="ECO:0000256" key="16">
    <source>
        <dbReference type="ARBA" id="ARBA00023136"/>
    </source>
</evidence>
<evidence type="ECO:0000256" key="3">
    <source>
        <dbReference type="ARBA" id="ARBA00004248"/>
    </source>
</evidence>
<evidence type="ECO:0000256" key="6">
    <source>
        <dbReference type="ARBA" id="ARBA00004556"/>
    </source>
</evidence>
<evidence type="ECO:0000256" key="19">
    <source>
        <dbReference type="ARBA" id="ARBA00023186"/>
    </source>
</evidence>
<keyword evidence="15" id="KW-0496">Mitochondrion</keyword>
<dbReference type="SMART" id="SM00030">
    <property type="entry name" value="CLb"/>
    <property type="match status" value="1"/>
</dbReference>
<accession>A0A4X1VAM3</accession>
<keyword evidence="10" id="KW-0963">Cytoplasm</keyword>
<evidence type="ECO:0000256" key="4">
    <source>
        <dbReference type="ARBA" id="ARBA00004346"/>
    </source>
</evidence>
<comment type="similarity">
    <text evidence="8">Belongs to the clusterin family.</text>
</comment>
<evidence type="ECO:0000256" key="15">
    <source>
        <dbReference type="ARBA" id="ARBA00023128"/>
    </source>
</evidence>
<feature type="coiled-coil region" evidence="22">
    <location>
        <begin position="72"/>
        <end position="120"/>
    </location>
</feature>
<evidence type="ECO:0000256" key="12">
    <source>
        <dbReference type="ARBA" id="ARBA00022729"/>
    </source>
</evidence>